<dbReference type="GO" id="GO:0008899">
    <property type="term" value="F:homoserine O-succinyltransferase activity"/>
    <property type="evidence" value="ECO:0007669"/>
    <property type="project" value="UniProtKB-UniRule"/>
</dbReference>
<evidence type="ECO:0000256" key="1">
    <source>
        <dbReference type="ARBA" id="ARBA00004496"/>
    </source>
</evidence>
<feature type="binding site" evidence="8">
    <location>
        <position position="192"/>
    </location>
    <ligand>
        <name>substrate</name>
    </ligand>
</feature>
<feature type="binding site" evidence="8">
    <location>
        <position position="249"/>
    </location>
    <ligand>
        <name>substrate</name>
    </ligand>
</feature>
<evidence type="ECO:0000256" key="9">
    <source>
        <dbReference type="PIRSR" id="PIRSR000450-1"/>
    </source>
</evidence>
<feature type="site" description="Important for acyl-CoA specificity" evidence="8">
    <location>
        <position position="111"/>
    </location>
</feature>
<evidence type="ECO:0000256" key="2">
    <source>
        <dbReference type="ARBA" id="ARBA00022490"/>
    </source>
</evidence>
<evidence type="ECO:0000256" key="8">
    <source>
        <dbReference type="HAMAP-Rule" id="MF_00295"/>
    </source>
</evidence>
<comment type="similarity">
    <text evidence="8">Belongs to the MetA family.</text>
</comment>
<dbReference type="InterPro" id="IPR033752">
    <property type="entry name" value="MetA_family"/>
</dbReference>
<keyword evidence="5 8" id="KW-0486">Methionine biosynthesis</keyword>
<dbReference type="PANTHER" id="PTHR20919">
    <property type="entry name" value="HOMOSERINE O-SUCCINYLTRANSFERASE"/>
    <property type="match status" value="1"/>
</dbReference>
<accession>A0A858BT53</accession>
<comment type="catalytic activity">
    <reaction evidence="7 8">
        <text>L-homoserine + acetyl-CoA = O-acetyl-L-homoserine + CoA</text>
        <dbReference type="Rhea" id="RHEA:13701"/>
        <dbReference type="ChEBI" id="CHEBI:57287"/>
        <dbReference type="ChEBI" id="CHEBI:57288"/>
        <dbReference type="ChEBI" id="CHEBI:57476"/>
        <dbReference type="ChEBI" id="CHEBI:57716"/>
        <dbReference type="EC" id="2.3.1.31"/>
    </reaction>
</comment>
<dbReference type="EMBL" id="CP048649">
    <property type="protein sequence ID" value="QIB68542.1"/>
    <property type="molecule type" value="Genomic_DNA"/>
</dbReference>
<dbReference type="GO" id="GO:0005737">
    <property type="term" value="C:cytoplasm"/>
    <property type="evidence" value="ECO:0007669"/>
    <property type="project" value="UniProtKB-SubCell"/>
</dbReference>
<dbReference type="PANTHER" id="PTHR20919:SF0">
    <property type="entry name" value="HOMOSERINE O-SUCCINYLTRANSFERASE"/>
    <property type="match status" value="1"/>
</dbReference>
<dbReference type="AlphaFoldDB" id="A0A858BT53"/>
<comment type="subcellular location">
    <subcellularLocation>
        <location evidence="1 8">Cytoplasm</location>
    </subcellularLocation>
</comment>
<keyword evidence="2 8" id="KW-0963">Cytoplasm</keyword>
<dbReference type="RefSeq" id="WP_163065405.1">
    <property type="nucleotide sequence ID" value="NZ_CP048649.1"/>
</dbReference>
<dbReference type="FunFam" id="3.40.50.880:FF:000004">
    <property type="entry name" value="Homoserine O-succinyltransferase"/>
    <property type="match status" value="1"/>
</dbReference>
<dbReference type="InterPro" id="IPR029062">
    <property type="entry name" value="Class_I_gatase-like"/>
</dbReference>
<dbReference type="EC" id="2.3.1.31" evidence="8"/>
<keyword evidence="3 8" id="KW-0028">Amino-acid biosynthesis</keyword>
<evidence type="ECO:0000313" key="11">
    <source>
        <dbReference type="Proteomes" id="UP000466848"/>
    </source>
</evidence>
<dbReference type="SUPFAM" id="SSF52317">
    <property type="entry name" value="Class I glutamine amidotransferase-like"/>
    <property type="match status" value="1"/>
</dbReference>
<dbReference type="Proteomes" id="UP000466848">
    <property type="component" value="Chromosome"/>
</dbReference>
<gene>
    <name evidence="10" type="primary">metA</name>
    <name evidence="8" type="synonym">metAA</name>
    <name evidence="10" type="ORF">Ami103574_04050</name>
</gene>
<dbReference type="Gene3D" id="3.40.50.880">
    <property type="match status" value="1"/>
</dbReference>
<feature type="active site" description="Proton acceptor" evidence="8">
    <location>
        <position position="235"/>
    </location>
</feature>
<sequence>MPLIIPNQLPASDALQKENIFTMHKGRAVAQDIRPLKILIVNLMPTKIATETQLARVLANSPLQVELTLVCMDSHESKNTAQEHMTSFYKTLEEIKDQRFDGMIITGAPVETLPFEEVDYWKELCEIFEFSKTNVYSSIHICWGAQAALYYHFGIQKYLTGKKVFGVFEHQVKRPFTPLVRGFDELFYAPHSRHTMVKKEDVLQHPQIRILAESEEAGLHILATDNGRQIFILGHQEYDKDTLAAEYFRDVKKGLDINVPCNYFQDDDPEKEILFRWRSHASLLFSNWLNYYVYQETPYDLATMVDQ</sequence>
<comment type="caution">
    <text evidence="8">Lacks conserved residue(s) required for the propagation of feature annotation.</text>
</comment>
<dbReference type="InterPro" id="IPR005697">
    <property type="entry name" value="HST_MetA"/>
</dbReference>
<evidence type="ECO:0000256" key="3">
    <source>
        <dbReference type="ARBA" id="ARBA00022605"/>
    </source>
</evidence>
<evidence type="ECO:0000256" key="7">
    <source>
        <dbReference type="ARBA" id="ARBA00049043"/>
    </source>
</evidence>
<keyword evidence="6 8" id="KW-0012">Acyltransferase</keyword>
<dbReference type="NCBIfam" id="TIGR01001">
    <property type="entry name" value="metA"/>
    <property type="match status" value="1"/>
</dbReference>
<keyword evidence="4 8" id="KW-0808">Transferase</keyword>
<evidence type="ECO:0000256" key="5">
    <source>
        <dbReference type="ARBA" id="ARBA00023167"/>
    </source>
</evidence>
<organism evidence="10 11">
    <name type="scientific">Aminipila butyrica</name>
    <dbReference type="NCBI Taxonomy" id="433296"/>
    <lineage>
        <taxon>Bacteria</taxon>
        <taxon>Bacillati</taxon>
        <taxon>Bacillota</taxon>
        <taxon>Clostridia</taxon>
        <taxon>Peptostreptococcales</taxon>
        <taxon>Anaerovoracaceae</taxon>
        <taxon>Aminipila</taxon>
    </lineage>
</organism>
<feature type="site" description="Important for substrate specificity" evidence="8">
    <location>
        <position position="192"/>
    </location>
</feature>
<protein>
    <recommendedName>
        <fullName evidence="8">Homoserine O-acetyltransferase</fullName>
        <shortName evidence="8">HAT</shortName>
        <ecNumber evidence="8">2.3.1.31</ecNumber>
    </recommendedName>
    <alternativeName>
        <fullName evidence="8">Homoserine transacetylase</fullName>
        <shortName evidence="8">HTA</shortName>
    </alternativeName>
</protein>
<dbReference type="CDD" id="cd03131">
    <property type="entry name" value="GATase1_HTS"/>
    <property type="match status" value="1"/>
</dbReference>
<dbReference type="UniPathway" id="UPA00051">
    <property type="reaction ID" value="UER00074"/>
</dbReference>
<reference evidence="10 11" key="1">
    <citation type="submission" date="2020-02" db="EMBL/GenBank/DDBJ databases">
        <authorList>
            <person name="Kim Y.B."/>
            <person name="Roh S.W."/>
        </authorList>
    </citation>
    <scope>NUCLEOTIDE SEQUENCE [LARGE SCALE GENOMIC DNA]</scope>
    <source>
        <strain evidence="10 11">DSM 103574</strain>
    </source>
</reference>
<name>A0A858BT53_9FIRM</name>
<evidence type="ECO:0000256" key="6">
    <source>
        <dbReference type="ARBA" id="ARBA00023315"/>
    </source>
</evidence>
<evidence type="ECO:0000313" key="10">
    <source>
        <dbReference type="EMBL" id="QIB68542.1"/>
    </source>
</evidence>
<comment type="function">
    <text evidence="8">Transfers an acetyl group from acetyl-CoA to L-homoserine, forming acetyl-L-homoserine.</text>
</comment>
<dbReference type="HAMAP" id="MF_00295">
    <property type="entry name" value="MetA_acyltransf"/>
    <property type="match status" value="1"/>
</dbReference>
<keyword evidence="11" id="KW-1185">Reference proteome</keyword>
<dbReference type="KEGG" id="abut:Ami103574_04050"/>
<dbReference type="GO" id="GO:0004414">
    <property type="term" value="F:homoserine O-acetyltransferase activity"/>
    <property type="evidence" value="ECO:0007669"/>
    <property type="project" value="UniProtKB-EC"/>
</dbReference>
<dbReference type="Pfam" id="PF04204">
    <property type="entry name" value="HTS"/>
    <property type="match status" value="1"/>
</dbReference>
<comment type="pathway">
    <text evidence="8">Amino-acid biosynthesis; L-methionine biosynthesis via de novo pathway; O-acetyl-L-homoserine from L-homoserine: step 1/1.</text>
</comment>
<feature type="binding site" evidence="8">
    <location>
        <position position="163"/>
    </location>
    <ligand>
        <name>substrate</name>
    </ligand>
</feature>
<evidence type="ECO:0000256" key="4">
    <source>
        <dbReference type="ARBA" id="ARBA00022679"/>
    </source>
</evidence>
<proteinExistence type="inferred from homology"/>
<dbReference type="GO" id="GO:0019281">
    <property type="term" value="P:L-methionine biosynthetic process from homoserine via O-succinyl-L-homoserine and cystathionine"/>
    <property type="evidence" value="ECO:0007669"/>
    <property type="project" value="InterPro"/>
</dbReference>
<feature type="active site" description="Acyl-thioester intermediate" evidence="8 9">
    <location>
        <position position="142"/>
    </location>
</feature>
<feature type="active site" evidence="8">
    <location>
        <position position="237"/>
    </location>
</feature>
<dbReference type="PIRSF" id="PIRSF000450">
    <property type="entry name" value="H_ser_succinyltr"/>
    <property type="match status" value="1"/>
</dbReference>